<dbReference type="SUPFAM" id="SSF50630">
    <property type="entry name" value="Acid proteases"/>
    <property type="match status" value="1"/>
</dbReference>
<dbReference type="AlphaFoldDB" id="A0A9P5YMZ5"/>
<keyword evidence="2" id="KW-1185">Reference proteome</keyword>
<evidence type="ECO:0000313" key="2">
    <source>
        <dbReference type="Proteomes" id="UP000807469"/>
    </source>
</evidence>
<comment type="caution">
    <text evidence="1">The sequence shown here is derived from an EMBL/GenBank/DDBJ whole genome shotgun (WGS) entry which is preliminary data.</text>
</comment>
<evidence type="ECO:0000313" key="1">
    <source>
        <dbReference type="EMBL" id="KAF9471539.1"/>
    </source>
</evidence>
<sequence length="106" mass="11568">MTIQSVLVACDTTNKSFSIPLSITSHESEQIVDTTALLDTGAGGKFIDQNYAKKQGLKLENLGRPIRVRNVDGTLNKTGTITKYARVKLGIHGKEKWHQLMVTGLG</sequence>
<dbReference type="EMBL" id="MU155667">
    <property type="protein sequence ID" value="KAF9471539.1"/>
    <property type="molecule type" value="Genomic_DNA"/>
</dbReference>
<organism evidence="1 2">
    <name type="scientific">Pholiota conissans</name>
    <dbReference type="NCBI Taxonomy" id="109636"/>
    <lineage>
        <taxon>Eukaryota</taxon>
        <taxon>Fungi</taxon>
        <taxon>Dikarya</taxon>
        <taxon>Basidiomycota</taxon>
        <taxon>Agaricomycotina</taxon>
        <taxon>Agaricomycetes</taxon>
        <taxon>Agaricomycetidae</taxon>
        <taxon>Agaricales</taxon>
        <taxon>Agaricineae</taxon>
        <taxon>Strophariaceae</taxon>
        <taxon>Pholiota</taxon>
    </lineage>
</organism>
<gene>
    <name evidence="1" type="ORF">BDN70DRAFT_819849</name>
</gene>
<proteinExistence type="predicted"/>
<dbReference type="Proteomes" id="UP000807469">
    <property type="component" value="Unassembled WGS sequence"/>
</dbReference>
<feature type="non-terminal residue" evidence="1">
    <location>
        <position position="106"/>
    </location>
</feature>
<dbReference type="OrthoDB" id="128646at2759"/>
<dbReference type="InterPro" id="IPR021109">
    <property type="entry name" value="Peptidase_aspartic_dom_sf"/>
</dbReference>
<protein>
    <recommendedName>
        <fullName evidence="3">Retropepsins domain-containing protein</fullName>
    </recommendedName>
</protein>
<dbReference type="CDD" id="cd00303">
    <property type="entry name" value="retropepsin_like"/>
    <property type="match status" value="1"/>
</dbReference>
<accession>A0A9P5YMZ5</accession>
<reference evidence="1" key="1">
    <citation type="submission" date="2020-11" db="EMBL/GenBank/DDBJ databases">
        <authorList>
            <consortium name="DOE Joint Genome Institute"/>
            <person name="Ahrendt S."/>
            <person name="Riley R."/>
            <person name="Andreopoulos W."/>
            <person name="Labutti K."/>
            <person name="Pangilinan J."/>
            <person name="Ruiz-Duenas F.J."/>
            <person name="Barrasa J.M."/>
            <person name="Sanchez-Garcia M."/>
            <person name="Camarero S."/>
            <person name="Miyauchi S."/>
            <person name="Serrano A."/>
            <person name="Linde D."/>
            <person name="Babiker R."/>
            <person name="Drula E."/>
            <person name="Ayuso-Fernandez I."/>
            <person name="Pacheco R."/>
            <person name="Padilla G."/>
            <person name="Ferreira P."/>
            <person name="Barriuso J."/>
            <person name="Kellner H."/>
            <person name="Castanera R."/>
            <person name="Alfaro M."/>
            <person name="Ramirez L."/>
            <person name="Pisabarro A.G."/>
            <person name="Kuo A."/>
            <person name="Tritt A."/>
            <person name="Lipzen A."/>
            <person name="He G."/>
            <person name="Yan M."/>
            <person name="Ng V."/>
            <person name="Cullen D."/>
            <person name="Martin F."/>
            <person name="Rosso M.-N."/>
            <person name="Henrissat B."/>
            <person name="Hibbett D."/>
            <person name="Martinez A.T."/>
            <person name="Grigoriev I.V."/>
        </authorList>
    </citation>
    <scope>NUCLEOTIDE SEQUENCE</scope>
    <source>
        <strain evidence="1">CIRM-BRFM 674</strain>
    </source>
</reference>
<name>A0A9P5YMZ5_9AGAR</name>
<dbReference type="Gene3D" id="2.40.70.10">
    <property type="entry name" value="Acid Proteases"/>
    <property type="match status" value="1"/>
</dbReference>
<evidence type="ECO:0008006" key="3">
    <source>
        <dbReference type="Google" id="ProtNLM"/>
    </source>
</evidence>